<evidence type="ECO:0000259" key="16">
    <source>
        <dbReference type="PROSITE" id="PS50846"/>
    </source>
</evidence>
<dbReference type="PROSITE" id="PS00154">
    <property type="entry name" value="ATPASE_E1_E2"/>
    <property type="match status" value="1"/>
</dbReference>
<feature type="transmembrane region" description="Helical" evidence="14">
    <location>
        <begin position="413"/>
        <end position="437"/>
    </location>
</feature>
<protein>
    <recommendedName>
        <fullName evidence="12">P-type Zn(2+) transporter</fullName>
        <ecNumber evidence="12">7.2.2.12</ecNumber>
    </recommendedName>
</protein>
<dbReference type="InterPro" id="IPR036163">
    <property type="entry name" value="HMA_dom_sf"/>
</dbReference>
<evidence type="ECO:0000313" key="17">
    <source>
        <dbReference type="EMBL" id="SMA50583.1"/>
    </source>
</evidence>
<dbReference type="Gene3D" id="2.70.150.10">
    <property type="entry name" value="Calcium-transporting ATPase, cytoplasmic transduction domain A"/>
    <property type="match status" value="1"/>
</dbReference>
<evidence type="ECO:0000256" key="12">
    <source>
        <dbReference type="ARBA" id="ARBA00039097"/>
    </source>
</evidence>
<evidence type="ECO:0000256" key="4">
    <source>
        <dbReference type="ARBA" id="ARBA00022553"/>
    </source>
</evidence>
<name>A0A1X7AR11_9GAMM</name>
<evidence type="ECO:0000256" key="10">
    <source>
        <dbReference type="ARBA" id="ARBA00022989"/>
    </source>
</evidence>
<dbReference type="NCBIfam" id="TIGR01511">
    <property type="entry name" value="ATPase-IB1_Cu"/>
    <property type="match status" value="1"/>
</dbReference>
<dbReference type="AlphaFoldDB" id="A0A1X7AR11"/>
<feature type="domain" description="HMA" evidence="16">
    <location>
        <begin position="72"/>
        <end position="138"/>
    </location>
</feature>
<evidence type="ECO:0000256" key="13">
    <source>
        <dbReference type="ARBA" id="ARBA00047308"/>
    </source>
</evidence>
<dbReference type="InterPro" id="IPR051014">
    <property type="entry name" value="Cation_Transport_ATPase_IB"/>
</dbReference>
<feature type="transmembrane region" description="Helical" evidence="14">
    <location>
        <begin position="742"/>
        <end position="764"/>
    </location>
</feature>
<dbReference type="Pfam" id="PF00702">
    <property type="entry name" value="Hydrolase"/>
    <property type="match status" value="1"/>
</dbReference>
<dbReference type="InterPro" id="IPR059000">
    <property type="entry name" value="ATPase_P-type_domA"/>
</dbReference>
<dbReference type="Pfam" id="PF00403">
    <property type="entry name" value="HMA"/>
    <property type="match status" value="1"/>
</dbReference>
<dbReference type="InterPro" id="IPR023298">
    <property type="entry name" value="ATPase_P-typ_TM_dom_sf"/>
</dbReference>
<dbReference type="RefSeq" id="WP_087113013.1">
    <property type="nucleotide sequence ID" value="NZ_CBCSCN010000024.1"/>
</dbReference>
<dbReference type="NCBIfam" id="TIGR01525">
    <property type="entry name" value="ATPase-IB_hvy"/>
    <property type="match status" value="1"/>
</dbReference>
<dbReference type="EC" id="7.2.2.12" evidence="12"/>
<keyword evidence="11 14" id="KW-0472">Membrane</keyword>
<keyword evidence="3 14" id="KW-1003">Cell membrane</keyword>
<dbReference type="InterPro" id="IPR018303">
    <property type="entry name" value="ATPase_P-typ_P_site"/>
</dbReference>
<dbReference type="SUPFAM" id="SSF55008">
    <property type="entry name" value="HMA, heavy metal-associated domain"/>
    <property type="match status" value="1"/>
</dbReference>
<dbReference type="PROSITE" id="PS01047">
    <property type="entry name" value="HMA_1"/>
    <property type="match status" value="1"/>
</dbReference>
<dbReference type="Gene3D" id="3.40.50.1000">
    <property type="entry name" value="HAD superfamily/HAD-like"/>
    <property type="match status" value="1"/>
</dbReference>
<dbReference type="Pfam" id="PF00122">
    <property type="entry name" value="E1-E2_ATPase"/>
    <property type="match status" value="1"/>
</dbReference>
<evidence type="ECO:0000256" key="2">
    <source>
        <dbReference type="ARBA" id="ARBA00006024"/>
    </source>
</evidence>
<keyword evidence="6 14" id="KW-0479">Metal-binding</keyword>
<keyword evidence="18" id="KW-1185">Reference proteome</keyword>
<proteinExistence type="inferred from homology"/>
<dbReference type="InterPro" id="IPR017969">
    <property type="entry name" value="Heavy-metal-associated_CS"/>
</dbReference>
<dbReference type="InterPro" id="IPR036412">
    <property type="entry name" value="HAD-like_sf"/>
</dbReference>
<sequence length="776" mass="81793">MSSSCQSKGCHSSHCHAPARAHVSHGAMSSIENSCDSAPTSSEHSSDGGGCCSVSDDGDPESEVSTLSTSKASHSWHIAGIDCPSCIKKVETALARVHGVKTARVSFATMRLQVAFHSDQDNIPGVFACVEELGYQLSELEAGPVKVEEPHFLKKYSSILILGALLGGGAMLSSVMPDIGRLTLVLATLWGVYPIGRKAWSQARSGTPFGIETLMTVAALGALFLGETLEAAMVLLLFMIGEQLEGLAASRARKGVESLMALTPDKALRIHINDDGQEHRESVLAERLTPGDIIEVMPGDRLAADGQLVSPQASFDESALTGESVPVDRQAGETVMAGSLCVDRVVRLQVVSEPGQNAIDRIVKLIEDADESKAPIERFIDRFSRWYTPLIMSLSVLVIVVPPLLLGMDWETWIYRGLTLLLVGCPCALVISTPAAVTSGLARAARQGILIKGGAVLEQLGAVRQVAFDKTGTLTEGRPEVVDLVALNGSSENLLAMAAAVEQGSRHPLAQAVVRYAGQQAITIPVADDLEANVGRGVSGRVNGNEVSVGSPAHLAELIDANANTHIARLEEQGCTVVGVACDGQLLGVLAIRDTLRSDAGDAVRALEQLGVQAIMLTGDNKRAAAAIAGELGIAYRAGLLPEGKVTEVQALQRQSPVAMVGDGINDAPALKMADVGIAMGKGTDVALETADAALTHERVQDLASMIDLSRATLNIVRQNVFFAIGLKAVFLVTSLTGVTGLMLAVMADTGATALVTLNSLRLLRRRKLQLRRRKL</sequence>
<dbReference type="CDD" id="cd00371">
    <property type="entry name" value="HMA"/>
    <property type="match status" value="1"/>
</dbReference>
<feature type="compositionally biased region" description="Polar residues" evidence="15">
    <location>
        <begin position="30"/>
        <end position="43"/>
    </location>
</feature>
<feature type="transmembrane region" description="Helical" evidence="14">
    <location>
        <begin position="386"/>
        <end position="407"/>
    </location>
</feature>
<comment type="subcellular location">
    <subcellularLocation>
        <location evidence="1">Cell membrane</location>
        <topology evidence="1">Multi-pass membrane protein</topology>
    </subcellularLocation>
</comment>
<gene>
    <name evidence="17" type="primary">zntA</name>
    <name evidence="17" type="ORF">EHSB41UT_04400</name>
</gene>
<feature type="transmembrane region" description="Helical" evidence="14">
    <location>
        <begin position="156"/>
        <end position="173"/>
    </location>
</feature>
<keyword evidence="4" id="KW-0597">Phosphoprotein</keyword>
<dbReference type="InterPro" id="IPR027256">
    <property type="entry name" value="P-typ_ATPase_IB"/>
</dbReference>
<keyword evidence="8 14" id="KW-0067">ATP-binding</keyword>
<dbReference type="OrthoDB" id="9814270at2"/>
<dbReference type="Gene3D" id="3.40.1110.10">
    <property type="entry name" value="Calcium-transporting ATPase, cytoplasmic domain N"/>
    <property type="match status" value="1"/>
</dbReference>
<evidence type="ECO:0000313" key="18">
    <source>
        <dbReference type="Proteomes" id="UP000196573"/>
    </source>
</evidence>
<dbReference type="SFLD" id="SFLDF00027">
    <property type="entry name" value="p-type_atpase"/>
    <property type="match status" value="1"/>
</dbReference>
<dbReference type="PROSITE" id="PS50846">
    <property type="entry name" value="HMA_2"/>
    <property type="match status" value="1"/>
</dbReference>
<dbReference type="SFLD" id="SFLDS00003">
    <property type="entry name" value="Haloacid_Dehalogenase"/>
    <property type="match status" value="1"/>
</dbReference>
<comment type="catalytic activity">
    <reaction evidence="13">
        <text>Zn(2+)(in) + ATP + H2O = Zn(2+)(out) + ADP + phosphate + H(+)</text>
        <dbReference type="Rhea" id="RHEA:20621"/>
        <dbReference type="ChEBI" id="CHEBI:15377"/>
        <dbReference type="ChEBI" id="CHEBI:15378"/>
        <dbReference type="ChEBI" id="CHEBI:29105"/>
        <dbReference type="ChEBI" id="CHEBI:30616"/>
        <dbReference type="ChEBI" id="CHEBI:43474"/>
        <dbReference type="ChEBI" id="CHEBI:456216"/>
        <dbReference type="EC" id="7.2.2.12"/>
    </reaction>
</comment>
<organism evidence="17 18">
    <name type="scientific">Parendozoicomonas haliclonae</name>
    <dbReference type="NCBI Taxonomy" id="1960125"/>
    <lineage>
        <taxon>Bacteria</taxon>
        <taxon>Pseudomonadati</taxon>
        <taxon>Pseudomonadota</taxon>
        <taxon>Gammaproteobacteria</taxon>
        <taxon>Oceanospirillales</taxon>
        <taxon>Endozoicomonadaceae</taxon>
        <taxon>Parendozoicomonas</taxon>
    </lineage>
</organism>
<dbReference type="InterPro" id="IPR023299">
    <property type="entry name" value="ATPase_P-typ_cyto_dom_N"/>
</dbReference>
<evidence type="ECO:0000256" key="8">
    <source>
        <dbReference type="ARBA" id="ARBA00022840"/>
    </source>
</evidence>
<dbReference type="InterPro" id="IPR044492">
    <property type="entry name" value="P_typ_ATPase_HD_dom"/>
</dbReference>
<dbReference type="Proteomes" id="UP000196573">
    <property type="component" value="Unassembled WGS sequence"/>
</dbReference>
<dbReference type="InterPro" id="IPR023214">
    <property type="entry name" value="HAD_sf"/>
</dbReference>
<comment type="similarity">
    <text evidence="2 14">Belongs to the cation transport ATPase (P-type) (TC 3.A.3) family. Type IB subfamily.</text>
</comment>
<dbReference type="PANTHER" id="PTHR48085">
    <property type="entry name" value="CADMIUM/ZINC-TRANSPORTING ATPASE HMA2-RELATED"/>
    <property type="match status" value="1"/>
</dbReference>
<evidence type="ECO:0000256" key="1">
    <source>
        <dbReference type="ARBA" id="ARBA00004651"/>
    </source>
</evidence>
<evidence type="ECO:0000256" key="11">
    <source>
        <dbReference type="ARBA" id="ARBA00023136"/>
    </source>
</evidence>
<dbReference type="EMBL" id="FWPT01000013">
    <property type="protein sequence ID" value="SMA50583.1"/>
    <property type="molecule type" value="Genomic_DNA"/>
</dbReference>
<dbReference type="GO" id="GO:0046872">
    <property type="term" value="F:metal ion binding"/>
    <property type="evidence" value="ECO:0007669"/>
    <property type="project" value="UniProtKB-KW"/>
</dbReference>
<dbReference type="Gene3D" id="3.30.70.100">
    <property type="match status" value="1"/>
</dbReference>
<dbReference type="PANTHER" id="PTHR48085:SF5">
    <property type="entry name" value="CADMIUM_ZINC-TRANSPORTING ATPASE HMA4-RELATED"/>
    <property type="match status" value="1"/>
</dbReference>
<dbReference type="InterPro" id="IPR001757">
    <property type="entry name" value="P_typ_ATPase"/>
</dbReference>
<evidence type="ECO:0000256" key="15">
    <source>
        <dbReference type="SAM" id="MobiDB-lite"/>
    </source>
</evidence>
<dbReference type="SFLD" id="SFLDG00002">
    <property type="entry name" value="C1.7:_P-type_atpase_like"/>
    <property type="match status" value="1"/>
</dbReference>
<evidence type="ECO:0000256" key="6">
    <source>
        <dbReference type="ARBA" id="ARBA00022723"/>
    </source>
</evidence>
<dbReference type="GO" id="GO:0015086">
    <property type="term" value="F:cadmium ion transmembrane transporter activity"/>
    <property type="evidence" value="ECO:0007669"/>
    <property type="project" value="TreeGrafter"/>
</dbReference>
<dbReference type="InterPro" id="IPR008250">
    <property type="entry name" value="ATPase_P-typ_transduc_dom_A_sf"/>
</dbReference>
<dbReference type="NCBIfam" id="TIGR01494">
    <property type="entry name" value="ATPase_P-type"/>
    <property type="match status" value="1"/>
</dbReference>
<accession>A0A1X7AR11</accession>
<keyword evidence="7 14" id="KW-0547">Nucleotide-binding</keyword>
<dbReference type="GO" id="GO:0005886">
    <property type="term" value="C:plasma membrane"/>
    <property type="evidence" value="ECO:0007669"/>
    <property type="project" value="UniProtKB-SubCell"/>
</dbReference>
<evidence type="ECO:0000256" key="7">
    <source>
        <dbReference type="ARBA" id="ARBA00022741"/>
    </source>
</evidence>
<evidence type="ECO:0000256" key="3">
    <source>
        <dbReference type="ARBA" id="ARBA00022475"/>
    </source>
</evidence>
<dbReference type="GO" id="GO:0005524">
    <property type="term" value="F:ATP binding"/>
    <property type="evidence" value="ECO:0007669"/>
    <property type="project" value="UniProtKB-UniRule"/>
</dbReference>
<dbReference type="SUPFAM" id="SSF56784">
    <property type="entry name" value="HAD-like"/>
    <property type="match status" value="1"/>
</dbReference>
<feature type="region of interest" description="Disordered" evidence="15">
    <location>
        <begin position="30"/>
        <end position="69"/>
    </location>
</feature>
<keyword evidence="9" id="KW-1278">Translocase</keyword>
<dbReference type="PRINTS" id="PR00119">
    <property type="entry name" value="CATATPASE"/>
</dbReference>
<feature type="transmembrane region" description="Helical" evidence="14">
    <location>
        <begin position="716"/>
        <end position="736"/>
    </location>
</feature>
<evidence type="ECO:0000256" key="5">
    <source>
        <dbReference type="ARBA" id="ARBA00022692"/>
    </source>
</evidence>
<dbReference type="InterPro" id="IPR006121">
    <property type="entry name" value="HMA_dom"/>
</dbReference>
<reference evidence="17 18" key="1">
    <citation type="submission" date="2017-03" db="EMBL/GenBank/DDBJ databases">
        <authorList>
            <person name="Afonso C.L."/>
            <person name="Miller P.J."/>
            <person name="Scott M.A."/>
            <person name="Spackman E."/>
            <person name="Goraichik I."/>
            <person name="Dimitrov K.M."/>
            <person name="Suarez D.L."/>
            <person name="Swayne D.E."/>
        </authorList>
    </citation>
    <scope>NUCLEOTIDE SEQUENCE [LARGE SCALE GENOMIC DNA]</scope>
    <source>
        <strain evidence="17">SB41UT1</strain>
    </source>
</reference>
<dbReference type="GO" id="GO:0016463">
    <property type="term" value="F:P-type zinc transporter activity"/>
    <property type="evidence" value="ECO:0007669"/>
    <property type="project" value="UniProtKB-EC"/>
</dbReference>
<dbReference type="SUPFAM" id="SSF81653">
    <property type="entry name" value="Calcium ATPase, transduction domain A"/>
    <property type="match status" value="1"/>
</dbReference>
<evidence type="ECO:0000256" key="14">
    <source>
        <dbReference type="RuleBase" id="RU362081"/>
    </source>
</evidence>
<keyword evidence="5 14" id="KW-0812">Transmembrane</keyword>
<keyword evidence="17" id="KW-0378">Hydrolase</keyword>
<dbReference type="GO" id="GO:0016887">
    <property type="term" value="F:ATP hydrolysis activity"/>
    <property type="evidence" value="ECO:0007669"/>
    <property type="project" value="InterPro"/>
</dbReference>
<dbReference type="CDD" id="cd07546">
    <property type="entry name" value="P-type_ATPase_Pb_Zn_Cd2-like"/>
    <property type="match status" value="1"/>
</dbReference>
<evidence type="ECO:0000256" key="9">
    <source>
        <dbReference type="ARBA" id="ARBA00022967"/>
    </source>
</evidence>
<dbReference type="NCBIfam" id="NF008262">
    <property type="entry name" value="PRK11033.1"/>
    <property type="match status" value="1"/>
</dbReference>
<dbReference type="NCBIfam" id="TIGR01512">
    <property type="entry name" value="ATPase-IB2_Cd"/>
    <property type="match status" value="1"/>
</dbReference>
<dbReference type="SUPFAM" id="SSF81665">
    <property type="entry name" value="Calcium ATPase, transmembrane domain M"/>
    <property type="match status" value="1"/>
</dbReference>
<keyword evidence="10 14" id="KW-1133">Transmembrane helix</keyword>